<evidence type="ECO:0000256" key="1">
    <source>
        <dbReference type="ARBA" id="ARBA00004141"/>
    </source>
</evidence>
<keyword evidence="4" id="KW-0472">Membrane</keyword>
<dbReference type="InterPro" id="IPR050382">
    <property type="entry name" value="MFS_Na/Anion_cotransporter"/>
</dbReference>
<organism evidence="5 6">
    <name type="scientific">Nepenthes gracilis</name>
    <name type="common">Slender pitcher plant</name>
    <dbReference type="NCBI Taxonomy" id="150966"/>
    <lineage>
        <taxon>Eukaryota</taxon>
        <taxon>Viridiplantae</taxon>
        <taxon>Streptophyta</taxon>
        <taxon>Embryophyta</taxon>
        <taxon>Tracheophyta</taxon>
        <taxon>Spermatophyta</taxon>
        <taxon>Magnoliopsida</taxon>
        <taxon>eudicotyledons</taxon>
        <taxon>Gunneridae</taxon>
        <taxon>Pentapetalae</taxon>
        <taxon>Caryophyllales</taxon>
        <taxon>Nepenthaceae</taxon>
        <taxon>Nepenthes</taxon>
    </lineage>
</organism>
<keyword evidence="2" id="KW-0812">Transmembrane</keyword>
<sequence length="219" mass="24235">MGMGEGVAMPMNNIISILGGKLNGTVIVSRAPVRALKIGHFCHTWGTIIIRIWVPTYYNQVLKFHLMEFGLVAVLPWLTVAPLFAYVGGWTADTLVARGFAITSVRKIMQSMEGLGPVFLLSLLRQMKPLVLAVLSMPFLQGLDAFSQSGLYSNHQDIGPRYLSSKSSVVAPVKLLSCPLSGWDADVLLCRDEAHVLLMLKQQELMHYTFADLLLRFLC</sequence>
<evidence type="ECO:0000313" key="6">
    <source>
        <dbReference type="Proteomes" id="UP001279734"/>
    </source>
</evidence>
<comment type="caution">
    <text evidence="5">The sequence shown here is derived from an EMBL/GenBank/DDBJ whole genome shotgun (WGS) entry which is preliminary data.</text>
</comment>
<keyword evidence="6" id="KW-1185">Reference proteome</keyword>
<evidence type="ECO:0000256" key="4">
    <source>
        <dbReference type="ARBA" id="ARBA00023136"/>
    </source>
</evidence>
<dbReference type="PANTHER" id="PTHR11662:SF255">
    <property type="entry name" value="ASCORBATE TRANSPORTER, CHLOROPLASTIC"/>
    <property type="match status" value="1"/>
</dbReference>
<keyword evidence="3" id="KW-1133">Transmembrane helix</keyword>
<proteinExistence type="predicted"/>
<dbReference type="Proteomes" id="UP001279734">
    <property type="component" value="Unassembled WGS sequence"/>
</dbReference>
<evidence type="ECO:0000313" key="5">
    <source>
        <dbReference type="EMBL" id="GMH21815.1"/>
    </source>
</evidence>
<dbReference type="SUPFAM" id="SSF103473">
    <property type="entry name" value="MFS general substrate transporter"/>
    <property type="match status" value="1"/>
</dbReference>
<dbReference type="GO" id="GO:0016020">
    <property type="term" value="C:membrane"/>
    <property type="evidence" value="ECO:0007669"/>
    <property type="project" value="UniProtKB-SubCell"/>
</dbReference>
<gene>
    <name evidence="5" type="ORF">Nepgr_023658</name>
</gene>
<dbReference type="InterPro" id="IPR036259">
    <property type="entry name" value="MFS_trans_sf"/>
</dbReference>
<accession>A0AAD3T1S8</accession>
<dbReference type="AlphaFoldDB" id="A0AAD3T1S8"/>
<comment type="subcellular location">
    <subcellularLocation>
        <location evidence="1">Membrane</location>
        <topology evidence="1">Multi-pass membrane protein</topology>
    </subcellularLocation>
</comment>
<dbReference type="EMBL" id="BSYO01000023">
    <property type="protein sequence ID" value="GMH21815.1"/>
    <property type="molecule type" value="Genomic_DNA"/>
</dbReference>
<evidence type="ECO:0000256" key="3">
    <source>
        <dbReference type="ARBA" id="ARBA00022989"/>
    </source>
</evidence>
<name>A0AAD3T1S8_NEPGR</name>
<dbReference type="PANTHER" id="PTHR11662">
    <property type="entry name" value="SOLUTE CARRIER FAMILY 17"/>
    <property type="match status" value="1"/>
</dbReference>
<reference evidence="5" key="1">
    <citation type="submission" date="2023-05" db="EMBL/GenBank/DDBJ databases">
        <title>Nepenthes gracilis genome sequencing.</title>
        <authorList>
            <person name="Fukushima K."/>
        </authorList>
    </citation>
    <scope>NUCLEOTIDE SEQUENCE</scope>
    <source>
        <strain evidence="5">SING2019-196</strain>
    </source>
</reference>
<evidence type="ECO:0000256" key="2">
    <source>
        <dbReference type="ARBA" id="ARBA00022692"/>
    </source>
</evidence>
<protein>
    <submittedName>
        <fullName evidence="5">Uncharacterized protein</fullName>
    </submittedName>
</protein>